<gene>
    <name evidence="1" type="ORF">MCOS_LOCUS3440</name>
</gene>
<evidence type="ECO:0000313" key="2">
    <source>
        <dbReference type="Proteomes" id="UP000267029"/>
    </source>
</evidence>
<dbReference type="OrthoDB" id="10599189at2759"/>
<reference evidence="1 2" key="1">
    <citation type="submission" date="2018-10" db="EMBL/GenBank/DDBJ databases">
        <authorList>
            <consortium name="Pathogen Informatics"/>
        </authorList>
    </citation>
    <scope>NUCLEOTIDE SEQUENCE [LARGE SCALE GENOMIC DNA]</scope>
</reference>
<sequence>MSYDENSVIGSPGRQFQRILNASNTALSSIKFPGDPDEFPNSNDWINIAIVIPQERELRMRLKRSAPLRVILNVVAVLLDQGGVMENGKLCLLSPPYDEGNSSCKVLPIDQTPDDIELEDNVRVEPALVVEGGTATKSEDI</sequence>
<proteinExistence type="predicted"/>
<dbReference type="AlphaFoldDB" id="A0A0R3U947"/>
<reference evidence="3" key="2">
    <citation type="submission" date="2019-11" db="UniProtKB">
        <authorList>
            <consortium name="WormBaseParasite"/>
        </authorList>
    </citation>
    <scope>IDENTIFICATION</scope>
</reference>
<evidence type="ECO:0000313" key="3">
    <source>
        <dbReference type="WBParaSite" id="MCU_010943-RA"/>
    </source>
</evidence>
<accession>A0A0R3U947</accession>
<evidence type="ECO:0000313" key="1">
    <source>
        <dbReference type="EMBL" id="VDD77437.1"/>
    </source>
</evidence>
<name>A0A0R3U947_MESCO</name>
<dbReference type="Proteomes" id="UP000267029">
    <property type="component" value="Unassembled WGS sequence"/>
</dbReference>
<keyword evidence="2" id="KW-1185">Reference proteome</keyword>
<dbReference type="EMBL" id="UXSR01000781">
    <property type="protein sequence ID" value="VDD77437.1"/>
    <property type="molecule type" value="Genomic_DNA"/>
</dbReference>
<dbReference type="WBParaSite" id="MCU_010943-RA">
    <property type="protein sequence ID" value="MCU_010943-RA"/>
    <property type="gene ID" value="MCU_010943"/>
</dbReference>
<organism evidence="3">
    <name type="scientific">Mesocestoides corti</name>
    <name type="common">Flatworm</name>
    <dbReference type="NCBI Taxonomy" id="53468"/>
    <lineage>
        <taxon>Eukaryota</taxon>
        <taxon>Metazoa</taxon>
        <taxon>Spiralia</taxon>
        <taxon>Lophotrochozoa</taxon>
        <taxon>Platyhelminthes</taxon>
        <taxon>Cestoda</taxon>
        <taxon>Eucestoda</taxon>
        <taxon>Cyclophyllidea</taxon>
        <taxon>Mesocestoididae</taxon>
        <taxon>Mesocestoides</taxon>
    </lineage>
</organism>
<protein>
    <submittedName>
        <fullName evidence="3">CUB domain-containing protein</fullName>
    </submittedName>
</protein>